<name>A0A8J5M136_9STRA</name>
<organism evidence="1 2">
    <name type="scientific">Phytophthora aleatoria</name>
    <dbReference type="NCBI Taxonomy" id="2496075"/>
    <lineage>
        <taxon>Eukaryota</taxon>
        <taxon>Sar</taxon>
        <taxon>Stramenopiles</taxon>
        <taxon>Oomycota</taxon>
        <taxon>Peronosporomycetes</taxon>
        <taxon>Peronosporales</taxon>
        <taxon>Peronosporaceae</taxon>
        <taxon>Phytophthora</taxon>
    </lineage>
</organism>
<dbReference type="Proteomes" id="UP000709295">
    <property type="component" value="Unassembled WGS sequence"/>
</dbReference>
<proteinExistence type="predicted"/>
<protein>
    <submittedName>
        <fullName evidence="1">Uncharacterized protein</fullName>
    </submittedName>
</protein>
<sequence>MVSFVDDTPEVDDFICFVWSCPFRATDPDTLRKHLNHYHSFFFNRSRTLIT</sequence>
<dbReference type="AlphaFoldDB" id="A0A8J5M136"/>
<accession>A0A8J5M136</accession>
<reference evidence="1" key="1">
    <citation type="submission" date="2021-01" db="EMBL/GenBank/DDBJ databases">
        <title>Phytophthora aleatoria, a newly-described species from Pinus radiata is distinct from Phytophthora cactorum isolates based on comparative genomics.</title>
        <authorList>
            <person name="Mcdougal R."/>
            <person name="Panda P."/>
            <person name="Williams N."/>
            <person name="Studholme D.J."/>
        </authorList>
    </citation>
    <scope>NUCLEOTIDE SEQUENCE</scope>
    <source>
        <strain evidence="1">NZFS 4037</strain>
    </source>
</reference>
<comment type="caution">
    <text evidence="1">The sequence shown here is derived from an EMBL/GenBank/DDBJ whole genome shotgun (WGS) entry which is preliminary data.</text>
</comment>
<evidence type="ECO:0000313" key="1">
    <source>
        <dbReference type="EMBL" id="KAG6943118.1"/>
    </source>
</evidence>
<evidence type="ECO:0000313" key="2">
    <source>
        <dbReference type="Proteomes" id="UP000709295"/>
    </source>
</evidence>
<gene>
    <name evidence="1" type="ORF">JG688_00017781</name>
</gene>
<keyword evidence="2" id="KW-1185">Reference proteome</keyword>
<dbReference type="EMBL" id="JAENGY010002840">
    <property type="protein sequence ID" value="KAG6943118.1"/>
    <property type="molecule type" value="Genomic_DNA"/>
</dbReference>